<evidence type="ECO:0000313" key="3">
    <source>
        <dbReference type="EMBL" id="MCP1726592.1"/>
    </source>
</evidence>
<reference evidence="3 4" key="1">
    <citation type="submission" date="2022-03" db="EMBL/GenBank/DDBJ databases">
        <title>Genomic Encyclopedia of Type Strains, Phase III (KMG-III): the genomes of soil and plant-associated and newly described type strains.</title>
        <authorList>
            <person name="Whitman W."/>
        </authorList>
    </citation>
    <scope>NUCLEOTIDE SEQUENCE [LARGE SCALE GENOMIC DNA]</scope>
    <source>
        <strain evidence="3 4">BSker1</strain>
    </source>
</reference>
<proteinExistence type="predicted"/>
<protein>
    <recommendedName>
        <fullName evidence="2">YdhG-like domain-containing protein</fullName>
    </recommendedName>
</protein>
<dbReference type="Pfam" id="PF08818">
    <property type="entry name" value="DUF1801"/>
    <property type="match status" value="1"/>
</dbReference>
<name>A0ABT1G9G5_9GAMM</name>
<keyword evidence="4" id="KW-1185">Reference proteome</keyword>
<evidence type="ECO:0000313" key="4">
    <source>
        <dbReference type="Proteomes" id="UP001523550"/>
    </source>
</evidence>
<accession>A0ABT1G9G5</accession>
<feature type="region of interest" description="Disordered" evidence="1">
    <location>
        <begin position="1"/>
        <end position="22"/>
    </location>
</feature>
<evidence type="ECO:0000259" key="2">
    <source>
        <dbReference type="Pfam" id="PF08818"/>
    </source>
</evidence>
<sequence length="133" mass="15133">MPKTPKPNANRRPPVPADGHGDVEDWMRRRVMPDLNPLVKRLDELIRETLPGLQYAIKWGKVYYGLPNLGWIIELAAYDVSVNVVFLSGTDFENPPPLGEGRSRYVKLKSPGEAEALEIRQWIEQAGRMPGWK</sequence>
<feature type="domain" description="YdhG-like" evidence="2">
    <location>
        <begin position="39"/>
        <end position="126"/>
    </location>
</feature>
<organism evidence="3 4">
    <name type="scientific">Natronospira proteinivora</name>
    <dbReference type="NCBI Taxonomy" id="1807133"/>
    <lineage>
        <taxon>Bacteria</taxon>
        <taxon>Pseudomonadati</taxon>
        <taxon>Pseudomonadota</taxon>
        <taxon>Gammaproteobacteria</taxon>
        <taxon>Natronospirales</taxon>
        <taxon>Natronospiraceae</taxon>
        <taxon>Natronospira</taxon>
    </lineage>
</organism>
<comment type="caution">
    <text evidence="3">The sequence shown here is derived from an EMBL/GenBank/DDBJ whole genome shotgun (WGS) entry which is preliminary data.</text>
</comment>
<dbReference type="InterPro" id="IPR014922">
    <property type="entry name" value="YdhG-like"/>
</dbReference>
<dbReference type="Proteomes" id="UP001523550">
    <property type="component" value="Unassembled WGS sequence"/>
</dbReference>
<dbReference type="EMBL" id="JALJYF010000001">
    <property type="protein sequence ID" value="MCP1726592.1"/>
    <property type="molecule type" value="Genomic_DNA"/>
</dbReference>
<dbReference type="SUPFAM" id="SSF159888">
    <property type="entry name" value="YdhG-like"/>
    <property type="match status" value="1"/>
</dbReference>
<evidence type="ECO:0000256" key="1">
    <source>
        <dbReference type="SAM" id="MobiDB-lite"/>
    </source>
</evidence>
<gene>
    <name evidence="3" type="ORF">J2T60_000557</name>
</gene>